<name>A0A2Z6N0U8_TRISU</name>
<proteinExistence type="predicted"/>
<dbReference type="OrthoDB" id="1427045at2759"/>
<sequence length="130" mass="14948">MQGVESLEFDMSARSRVIKLPFIILNMKTLRVLKLANIKLEDFDQVDFPLVKTLHLDRIRFISAKYIVKFLVGFPSLENLHSETSVMKELPVPMKDVNALPNLLKVRICDLNSTPMALVRKAKFLHIDKV</sequence>
<organism evidence="1 2">
    <name type="scientific">Trifolium subterraneum</name>
    <name type="common">Subterranean clover</name>
    <dbReference type="NCBI Taxonomy" id="3900"/>
    <lineage>
        <taxon>Eukaryota</taxon>
        <taxon>Viridiplantae</taxon>
        <taxon>Streptophyta</taxon>
        <taxon>Embryophyta</taxon>
        <taxon>Tracheophyta</taxon>
        <taxon>Spermatophyta</taxon>
        <taxon>Magnoliopsida</taxon>
        <taxon>eudicotyledons</taxon>
        <taxon>Gunneridae</taxon>
        <taxon>Pentapetalae</taxon>
        <taxon>rosids</taxon>
        <taxon>fabids</taxon>
        <taxon>Fabales</taxon>
        <taxon>Fabaceae</taxon>
        <taxon>Papilionoideae</taxon>
        <taxon>50 kb inversion clade</taxon>
        <taxon>NPAAA clade</taxon>
        <taxon>Hologalegina</taxon>
        <taxon>IRL clade</taxon>
        <taxon>Trifolieae</taxon>
        <taxon>Trifolium</taxon>
    </lineage>
</organism>
<accession>A0A2Z6N0U8</accession>
<protein>
    <recommendedName>
        <fullName evidence="3">FBD domain-containing protein</fullName>
    </recommendedName>
</protein>
<dbReference type="EMBL" id="DF973716">
    <property type="protein sequence ID" value="GAU38438.1"/>
    <property type="molecule type" value="Genomic_DNA"/>
</dbReference>
<evidence type="ECO:0008006" key="3">
    <source>
        <dbReference type="Google" id="ProtNLM"/>
    </source>
</evidence>
<dbReference type="SUPFAM" id="SSF52058">
    <property type="entry name" value="L domain-like"/>
    <property type="match status" value="1"/>
</dbReference>
<dbReference type="AlphaFoldDB" id="A0A2Z6N0U8"/>
<reference evidence="2" key="1">
    <citation type="journal article" date="2017" name="Front. Plant Sci.">
        <title>Climate Clever Clovers: New Paradigm to Reduce the Environmental Footprint of Ruminants by Breeding Low Methanogenic Forages Utilizing Haplotype Variation.</title>
        <authorList>
            <person name="Kaur P."/>
            <person name="Appels R."/>
            <person name="Bayer P.E."/>
            <person name="Keeble-Gagnere G."/>
            <person name="Wang J."/>
            <person name="Hirakawa H."/>
            <person name="Shirasawa K."/>
            <person name="Vercoe P."/>
            <person name="Stefanova K."/>
            <person name="Durmic Z."/>
            <person name="Nichols P."/>
            <person name="Revell C."/>
            <person name="Isobe S.N."/>
            <person name="Edwards D."/>
            <person name="Erskine W."/>
        </authorList>
    </citation>
    <scope>NUCLEOTIDE SEQUENCE [LARGE SCALE GENOMIC DNA]</scope>
    <source>
        <strain evidence="2">cv. Daliak</strain>
    </source>
</reference>
<evidence type="ECO:0000313" key="1">
    <source>
        <dbReference type="EMBL" id="GAU38438.1"/>
    </source>
</evidence>
<keyword evidence="2" id="KW-1185">Reference proteome</keyword>
<evidence type="ECO:0000313" key="2">
    <source>
        <dbReference type="Proteomes" id="UP000242715"/>
    </source>
</evidence>
<dbReference type="Proteomes" id="UP000242715">
    <property type="component" value="Unassembled WGS sequence"/>
</dbReference>
<gene>
    <name evidence="1" type="ORF">TSUD_151610</name>
</gene>